<evidence type="ECO:0000256" key="3">
    <source>
        <dbReference type="ARBA" id="ARBA00023295"/>
    </source>
</evidence>
<evidence type="ECO:0000256" key="1">
    <source>
        <dbReference type="ARBA" id="ARBA00010838"/>
    </source>
</evidence>
<protein>
    <recommendedName>
        <fullName evidence="7">Beta-glucosidase</fullName>
    </recommendedName>
</protein>
<dbReference type="GO" id="GO:0005975">
    <property type="term" value="P:carbohydrate metabolic process"/>
    <property type="evidence" value="ECO:0007669"/>
    <property type="project" value="InterPro"/>
</dbReference>
<dbReference type="GO" id="GO:0008422">
    <property type="term" value="F:beta-glucosidase activity"/>
    <property type="evidence" value="ECO:0007669"/>
    <property type="project" value="TreeGrafter"/>
</dbReference>
<keyword evidence="3" id="KW-0326">Glycosidase</keyword>
<evidence type="ECO:0008006" key="7">
    <source>
        <dbReference type="Google" id="ProtNLM"/>
    </source>
</evidence>
<dbReference type="AlphaFoldDB" id="A0A7N2KL42"/>
<dbReference type="SUPFAM" id="SSF51445">
    <property type="entry name" value="(Trans)glycosidases"/>
    <property type="match status" value="1"/>
</dbReference>
<dbReference type="InterPro" id="IPR001360">
    <property type="entry name" value="Glyco_hydro_1"/>
</dbReference>
<evidence type="ECO:0000313" key="6">
    <source>
        <dbReference type="Proteomes" id="UP000594261"/>
    </source>
</evidence>
<dbReference type="InterPro" id="IPR017853">
    <property type="entry name" value="GH"/>
</dbReference>
<proteinExistence type="inferred from homology"/>
<dbReference type="EMBL" id="LRBV02000001">
    <property type="status" value="NOT_ANNOTATED_CDS"/>
    <property type="molecule type" value="Genomic_DNA"/>
</dbReference>
<sequence length="130" mass="15645">MDFEAASSWLHVYPRGIRDFLLYTKTKYHNPLIFITENGIDEFNNATLSLKEALVDNFRIDYYYHHLQYLHRAIKDGVNVKGYFAWSLLDNFEWNSGYTVRFGINFVDYKNGLKRYPKLSARWFKRFLKP</sequence>
<dbReference type="PANTHER" id="PTHR10353:SF137">
    <property type="entry name" value="MYROSINASE 3-RELATED"/>
    <property type="match status" value="1"/>
</dbReference>
<evidence type="ECO:0000256" key="4">
    <source>
        <dbReference type="RuleBase" id="RU003690"/>
    </source>
</evidence>
<reference evidence="5" key="2">
    <citation type="submission" date="2021-01" db="UniProtKB">
        <authorList>
            <consortium name="EnsemblPlants"/>
        </authorList>
    </citation>
    <scope>IDENTIFICATION</scope>
</reference>
<reference evidence="5 6" key="1">
    <citation type="journal article" date="2016" name="G3 (Bethesda)">
        <title>First Draft Assembly and Annotation of the Genome of a California Endemic Oak Quercus lobata Nee (Fagaceae).</title>
        <authorList>
            <person name="Sork V.L."/>
            <person name="Fitz-Gibbon S.T."/>
            <person name="Puiu D."/>
            <person name="Crepeau M."/>
            <person name="Gugger P.F."/>
            <person name="Sherman R."/>
            <person name="Stevens K."/>
            <person name="Langley C.H."/>
            <person name="Pellegrini M."/>
            <person name="Salzberg S.L."/>
        </authorList>
    </citation>
    <scope>NUCLEOTIDE SEQUENCE [LARGE SCALE GENOMIC DNA]</scope>
    <source>
        <strain evidence="5 6">cv. SW786</strain>
    </source>
</reference>
<comment type="similarity">
    <text evidence="1 4">Belongs to the glycosyl hydrolase 1 family.</text>
</comment>
<dbReference type="InParanoid" id="A0A7N2KL42"/>
<dbReference type="Pfam" id="PF00232">
    <property type="entry name" value="Glyco_hydro_1"/>
    <property type="match status" value="1"/>
</dbReference>
<dbReference type="PRINTS" id="PR00131">
    <property type="entry name" value="GLHYDRLASE1"/>
</dbReference>
<dbReference type="PANTHER" id="PTHR10353">
    <property type="entry name" value="GLYCOSYL HYDROLASE"/>
    <property type="match status" value="1"/>
</dbReference>
<evidence type="ECO:0000256" key="2">
    <source>
        <dbReference type="ARBA" id="ARBA00022801"/>
    </source>
</evidence>
<dbReference type="Gramene" id="QL01p006410:mrna">
    <property type="protein sequence ID" value="QL01p006410:mrna"/>
    <property type="gene ID" value="QL01p006410"/>
</dbReference>
<dbReference type="EnsemblPlants" id="QL01p006410:mrna">
    <property type="protein sequence ID" value="QL01p006410:mrna"/>
    <property type="gene ID" value="QL01p006410"/>
</dbReference>
<keyword evidence="2" id="KW-0378">Hydrolase</keyword>
<accession>A0A7N2KL42</accession>
<organism evidence="5 6">
    <name type="scientific">Quercus lobata</name>
    <name type="common">Valley oak</name>
    <dbReference type="NCBI Taxonomy" id="97700"/>
    <lineage>
        <taxon>Eukaryota</taxon>
        <taxon>Viridiplantae</taxon>
        <taxon>Streptophyta</taxon>
        <taxon>Embryophyta</taxon>
        <taxon>Tracheophyta</taxon>
        <taxon>Spermatophyta</taxon>
        <taxon>Magnoliopsida</taxon>
        <taxon>eudicotyledons</taxon>
        <taxon>Gunneridae</taxon>
        <taxon>Pentapetalae</taxon>
        <taxon>rosids</taxon>
        <taxon>fabids</taxon>
        <taxon>Fagales</taxon>
        <taxon>Fagaceae</taxon>
        <taxon>Quercus</taxon>
    </lineage>
</organism>
<name>A0A7N2KL42_QUELO</name>
<dbReference type="Proteomes" id="UP000594261">
    <property type="component" value="Chromosome 1"/>
</dbReference>
<dbReference type="Gene3D" id="3.20.20.80">
    <property type="entry name" value="Glycosidases"/>
    <property type="match status" value="1"/>
</dbReference>
<dbReference type="OMA" id="ARIDYCH"/>
<evidence type="ECO:0000313" key="5">
    <source>
        <dbReference type="EnsemblPlants" id="QL01p006410:mrna"/>
    </source>
</evidence>
<keyword evidence="6" id="KW-1185">Reference proteome</keyword>